<dbReference type="GO" id="GO:0045116">
    <property type="term" value="P:protein neddylation"/>
    <property type="evidence" value="ECO:0007669"/>
    <property type="project" value="UniProtKB-UniRule"/>
</dbReference>
<evidence type="ECO:0000313" key="8">
    <source>
        <dbReference type="EMBL" id="TEB27889.1"/>
    </source>
</evidence>
<proteinExistence type="inferred from homology"/>
<dbReference type="AlphaFoldDB" id="A0A4Y7T2V9"/>
<reference evidence="8 9" key="1">
    <citation type="journal article" date="2019" name="Nat. Ecol. Evol.">
        <title>Megaphylogeny resolves global patterns of mushroom evolution.</title>
        <authorList>
            <person name="Varga T."/>
            <person name="Krizsan K."/>
            <person name="Foldi C."/>
            <person name="Dima B."/>
            <person name="Sanchez-Garcia M."/>
            <person name="Sanchez-Ramirez S."/>
            <person name="Szollosi G.J."/>
            <person name="Szarkandi J.G."/>
            <person name="Papp V."/>
            <person name="Albert L."/>
            <person name="Andreopoulos W."/>
            <person name="Angelini C."/>
            <person name="Antonin V."/>
            <person name="Barry K.W."/>
            <person name="Bougher N.L."/>
            <person name="Buchanan P."/>
            <person name="Buyck B."/>
            <person name="Bense V."/>
            <person name="Catcheside P."/>
            <person name="Chovatia M."/>
            <person name="Cooper J."/>
            <person name="Damon W."/>
            <person name="Desjardin D."/>
            <person name="Finy P."/>
            <person name="Geml J."/>
            <person name="Haridas S."/>
            <person name="Hughes K."/>
            <person name="Justo A."/>
            <person name="Karasinski D."/>
            <person name="Kautmanova I."/>
            <person name="Kiss B."/>
            <person name="Kocsube S."/>
            <person name="Kotiranta H."/>
            <person name="LaButti K.M."/>
            <person name="Lechner B.E."/>
            <person name="Liimatainen K."/>
            <person name="Lipzen A."/>
            <person name="Lukacs Z."/>
            <person name="Mihaltcheva S."/>
            <person name="Morgado L.N."/>
            <person name="Niskanen T."/>
            <person name="Noordeloos M.E."/>
            <person name="Ohm R.A."/>
            <person name="Ortiz-Santana B."/>
            <person name="Ovrebo C."/>
            <person name="Racz N."/>
            <person name="Riley R."/>
            <person name="Savchenko A."/>
            <person name="Shiryaev A."/>
            <person name="Soop K."/>
            <person name="Spirin V."/>
            <person name="Szebenyi C."/>
            <person name="Tomsovsky M."/>
            <person name="Tulloss R.E."/>
            <person name="Uehling J."/>
            <person name="Grigoriev I.V."/>
            <person name="Vagvolgyi C."/>
            <person name="Papp T."/>
            <person name="Martin F.M."/>
            <person name="Miettinen O."/>
            <person name="Hibbett D.S."/>
            <person name="Nagy L.G."/>
        </authorList>
    </citation>
    <scope>NUCLEOTIDE SEQUENCE [LARGE SCALE GENOMIC DNA]</scope>
    <source>
        <strain evidence="8 9">FP101781</strain>
    </source>
</reference>
<dbReference type="Pfam" id="PF00899">
    <property type="entry name" value="ThiF"/>
    <property type="match status" value="1"/>
</dbReference>
<organism evidence="8 9">
    <name type="scientific">Coprinellus micaceus</name>
    <name type="common">Glistening ink-cap mushroom</name>
    <name type="synonym">Coprinus micaceus</name>
    <dbReference type="NCBI Taxonomy" id="71717"/>
    <lineage>
        <taxon>Eukaryota</taxon>
        <taxon>Fungi</taxon>
        <taxon>Dikarya</taxon>
        <taxon>Basidiomycota</taxon>
        <taxon>Agaricomycotina</taxon>
        <taxon>Agaricomycetes</taxon>
        <taxon>Agaricomycetidae</taxon>
        <taxon>Agaricales</taxon>
        <taxon>Agaricineae</taxon>
        <taxon>Psathyrellaceae</taxon>
        <taxon>Coprinellus</taxon>
    </lineage>
</organism>
<evidence type="ECO:0000256" key="6">
    <source>
        <dbReference type="SAM" id="MobiDB-lite"/>
    </source>
</evidence>
<evidence type="ECO:0000256" key="2">
    <source>
        <dbReference type="ARBA" id="ARBA00006868"/>
    </source>
</evidence>
<evidence type="ECO:0000256" key="3">
    <source>
        <dbReference type="ARBA" id="ARBA00015407"/>
    </source>
</evidence>
<dbReference type="UniPathway" id="UPA00885"/>
<dbReference type="PIRSF" id="PIRSF039099">
    <property type="entry name" value="APP-BP1"/>
    <property type="match status" value="1"/>
</dbReference>
<feature type="compositionally biased region" description="Polar residues" evidence="6">
    <location>
        <begin position="1"/>
        <end position="18"/>
    </location>
</feature>
<evidence type="ECO:0000313" key="9">
    <source>
        <dbReference type="Proteomes" id="UP000298030"/>
    </source>
</evidence>
<keyword evidence="4 5" id="KW-0833">Ubl conjugation pathway</keyword>
<dbReference type="Proteomes" id="UP000298030">
    <property type="component" value="Unassembled WGS sequence"/>
</dbReference>
<comment type="similarity">
    <text evidence="2 5">Belongs to the ubiquitin-activating E1 family. ULA1 subfamily.</text>
</comment>
<comment type="pathway">
    <text evidence="1 5">Protein modification; protein neddylation.</text>
</comment>
<dbReference type="GO" id="GO:0019781">
    <property type="term" value="F:NEDD8 activating enzyme activity"/>
    <property type="evidence" value="ECO:0007669"/>
    <property type="project" value="UniProtKB-UniRule"/>
</dbReference>
<evidence type="ECO:0000256" key="4">
    <source>
        <dbReference type="ARBA" id="ARBA00022786"/>
    </source>
</evidence>
<dbReference type="InterPro" id="IPR045886">
    <property type="entry name" value="ThiF/MoeB/HesA"/>
</dbReference>
<dbReference type="InterPro" id="IPR000594">
    <property type="entry name" value="ThiF_NAD_FAD-bd"/>
</dbReference>
<dbReference type="PANTHER" id="PTHR10953">
    <property type="entry name" value="UBIQUITIN-ACTIVATING ENZYME E1"/>
    <property type="match status" value="1"/>
</dbReference>
<dbReference type="FunFam" id="3.40.50.720:FF:000475">
    <property type="entry name" value="NEDD8-activating enzyme E1 regulatory subunit"/>
    <property type="match status" value="1"/>
</dbReference>
<feature type="domain" description="THIF-type NAD/FAD binding fold" evidence="7">
    <location>
        <begin position="28"/>
        <end position="146"/>
    </location>
</feature>
<evidence type="ECO:0000256" key="1">
    <source>
        <dbReference type="ARBA" id="ARBA00005032"/>
    </source>
</evidence>
<comment type="function">
    <text evidence="5">Regulatory subunit of the dimeric UBA3-ULA1 E1 enzyme.</text>
</comment>
<gene>
    <name evidence="8" type="ORF">FA13DRAFT_1691011</name>
</gene>
<feature type="region of interest" description="Disordered" evidence="6">
    <location>
        <begin position="1"/>
        <end position="24"/>
    </location>
</feature>
<dbReference type="InterPro" id="IPR030667">
    <property type="entry name" value="APP-BP1"/>
</dbReference>
<dbReference type="OrthoDB" id="1708823at2759"/>
<dbReference type="Gene3D" id="3.40.50.720">
    <property type="entry name" value="NAD(P)-binding Rossmann-like Domain"/>
    <property type="match status" value="1"/>
</dbReference>
<protein>
    <recommendedName>
        <fullName evidence="3 5">NEDD8-activating enzyme E1 regulatory subunit</fullName>
    </recommendedName>
</protein>
<dbReference type="InterPro" id="IPR035985">
    <property type="entry name" value="Ubiquitin-activating_enz"/>
</dbReference>
<sequence>MSAGNESQTIESATTTIESAPDQKTRRYDRQLRLWAKSGQAALESAHILVLSSSSTSASILKNLVLPGIGQFTILDRTITEPKDAGNNFFLEGQKSIGKPRAEEATRLLLELNDGVQGHAVVNKDVQEVLASADGAEWLKGFTLIIAHNVEKGALEKLSDLLWADIKSPPLVVIRSAGFLAEIFIQFHEHAVIDSHIDTSPSLRIDKPFPALLKHATSLDLENMDVTDHGHVPYVYILVRVLEEWKASHGGNLPRTTDERKAFKTIIGKMRKKSDEENFEEAEGQAYKCWSSTVVPGDIKSLFTADATASPPHTKPFHYLLKALEIFTTTVEPHTLPLSATLPDMKADTKQYVGIQRLYKDRASEEKGIFKDILAKVLKDQGEDSSLIDDETIDAFVKNAHILKLLKGKKWGWIDADKGALSEHAQISSKQLGIHLALSSLSSLQFKHIQSQSQSEFAPTLEELTAAAQAILPEGVELQDGDLNNAVGELARAPTADLPNTAALLGGVVAQEVIKMITKQYVPVEGYCTIDLVETWTGVL</sequence>
<name>A0A4Y7T2V9_COPMI</name>
<dbReference type="EMBL" id="QPFP01000036">
    <property type="protein sequence ID" value="TEB27889.1"/>
    <property type="molecule type" value="Genomic_DNA"/>
</dbReference>
<dbReference type="GO" id="GO:0005737">
    <property type="term" value="C:cytoplasm"/>
    <property type="evidence" value="ECO:0007669"/>
    <property type="project" value="TreeGrafter"/>
</dbReference>
<comment type="caution">
    <text evidence="8">The sequence shown here is derived from an EMBL/GenBank/DDBJ whole genome shotgun (WGS) entry which is preliminary data.</text>
</comment>
<evidence type="ECO:0000259" key="7">
    <source>
        <dbReference type="Pfam" id="PF00899"/>
    </source>
</evidence>
<dbReference type="STRING" id="71717.A0A4Y7T2V9"/>
<accession>A0A4Y7T2V9</accession>
<dbReference type="PANTHER" id="PTHR10953:SF29">
    <property type="entry name" value="NEDD8-ACTIVATING ENZYME E1 REGULATORY SUBUNIT"/>
    <property type="match status" value="1"/>
</dbReference>
<keyword evidence="9" id="KW-1185">Reference proteome</keyword>
<evidence type="ECO:0000256" key="5">
    <source>
        <dbReference type="PIRNR" id="PIRNR039099"/>
    </source>
</evidence>
<dbReference type="Gene3D" id="3.40.50.12550">
    <property type="entry name" value="Ubiquitin-activating enzyme E1, inactive adenylation domain, subdomain 2"/>
    <property type="match status" value="1"/>
</dbReference>
<dbReference type="SUPFAM" id="SSF69572">
    <property type="entry name" value="Activating enzymes of the ubiquitin-like proteins"/>
    <property type="match status" value="1"/>
</dbReference>